<dbReference type="InterPro" id="IPR025662">
    <property type="entry name" value="Sigma_54_int_dom_ATP-bd_1"/>
</dbReference>
<dbReference type="FunFam" id="3.40.50.300:FF:000006">
    <property type="entry name" value="DNA-binding transcriptional regulator NtrC"/>
    <property type="match status" value="1"/>
</dbReference>
<evidence type="ECO:0000259" key="8">
    <source>
        <dbReference type="PROSITE" id="PS50045"/>
    </source>
</evidence>
<evidence type="ECO:0000256" key="4">
    <source>
        <dbReference type="ARBA" id="ARBA00023125"/>
    </source>
</evidence>
<dbReference type="InterPro" id="IPR025944">
    <property type="entry name" value="Sigma_54_int_dom_CS"/>
</dbReference>
<keyword evidence="2" id="KW-0067">ATP-binding</keyword>
<proteinExistence type="predicted"/>
<evidence type="ECO:0000313" key="9">
    <source>
        <dbReference type="EMBL" id="PRQ07355.1"/>
    </source>
</evidence>
<dbReference type="PANTHER" id="PTHR32071:SF117">
    <property type="entry name" value="PTS-DEPENDENT DIHYDROXYACETONE KINASE OPERON REGULATORY PROTEIN-RELATED"/>
    <property type="match status" value="1"/>
</dbReference>
<dbReference type="CDD" id="cd00060">
    <property type="entry name" value="FHA"/>
    <property type="match status" value="1"/>
</dbReference>
<dbReference type="GO" id="GO:0006355">
    <property type="term" value="P:regulation of DNA-templated transcription"/>
    <property type="evidence" value="ECO:0007669"/>
    <property type="project" value="InterPro"/>
</dbReference>
<keyword evidence="4" id="KW-0238">DNA-binding</keyword>
<evidence type="ECO:0000256" key="6">
    <source>
        <dbReference type="ARBA" id="ARBA00023163"/>
    </source>
</evidence>
<dbReference type="InterPro" id="IPR027417">
    <property type="entry name" value="P-loop_NTPase"/>
</dbReference>
<dbReference type="InterPro" id="IPR008984">
    <property type="entry name" value="SMAD_FHA_dom_sf"/>
</dbReference>
<dbReference type="GO" id="GO:0005524">
    <property type="term" value="F:ATP binding"/>
    <property type="evidence" value="ECO:0007669"/>
    <property type="project" value="UniProtKB-KW"/>
</dbReference>
<dbReference type="InterPro" id="IPR002078">
    <property type="entry name" value="Sigma_54_int"/>
</dbReference>
<dbReference type="PROSITE" id="PS50045">
    <property type="entry name" value="SIGMA54_INTERACT_4"/>
    <property type="match status" value="1"/>
</dbReference>
<dbReference type="PROSITE" id="PS00675">
    <property type="entry name" value="SIGMA54_INTERACT_1"/>
    <property type="match status" value="1"/>
</dbReference>
<protein>
    <submittedName>
        <fullName evidence="9">Nitrogen fixation protein VnfA</fullName>
    </submittedName>
</protein>
<dbReference type="SMART" id="SM00382">
    <property type="entry name" value="AAA"/>
    <property type="match status" value="1"/>
</dbReference>
<dbReference type="InterPro" id="IPR000253">
    <property type="entry name" value="FHA_dom"/>
</dbReference>
<gene>
    <name evidence="9" type="primary">vnfA_3</name>
    <name evidence="9" type="ORF">ENSA7_30670</name>
</gene>
<dbReference type="Gene3D" id="1.10.10.60">
    <property type="entry name" value="Homeodomain-like"/>
    <property type="match status" value="1"/>
</dbReference>
<dbReference type="SUPFAM" id="SSF55781">
    <property type="entry name" value="GAF domain-like"/>
    <property type="match status" value="1"/>
</dbReference>
<dbReference type="SUPFAM" id="SSF46689">
    <property type="entry name" value="Homeodomain-like"/>
    <property type="match status" value="1"/>
</dbReference>
<dbReference type="AlphaFoldDB" id="A0A2S9YQH5"/>
<dbReference type="SMART" id="SM00065">
    <property type="entry name" value="GAF"/>
    <property type="match status" value="1"/>
</dbReference>
<dbReference type="InterPro" id="IPR002197">
    <property type="entry name" value="HTH_Fis"/>
</dbReference>
<evidence type="ECO:0000256" key="3">
    <source>
        <dbReference type="ARBA" id="ARBA00023015"/>
    </source>
</evidence>
<dbReference type="Pfam" id="PF00498">
    <property type="entry name" value="FHA"/>
    <property type="match status" value="1"/>
</dbReference>
<dbReference type="Pfam" id="PF00158">
    <property type="entry name" value="Sigma54_activat"/>
    <property type="match status" value="1"/>
</dbReference>
<dbReference type="SUPFAM" id="SSF49879">
    <property type="entry name" value="SMAD/FHA domain"/>
    <property type="match status" value="1"/>
</dbReference>
<dbReference type="Pfam" id="PF01590">
    <property type="entry name" value="GAF"/>
    <property type="match status" value="1"/>
</dbReference>
<keyword evidence="1" id="KW-0547">Nucleotide-binding</keyword>
<organism evidence="9 10">
    <name type="scientific">Enhygromyxa salina</name>
    <dbReference type="NCBI Taxonomy" id="215803"/>
    <lineage>
        <taxon>Bacteria</taxon>
        <taxon>Pseudomonadati</taxon>
        <taxon>Myxococcota</taxon>
        <taxon>Polyangia</taxon>
        <taxon>Nannocystales</taxon>
        <taxon>Nannocystaceae</taxon>
        <taxon>Enhygromyxa</taxon>
    </lineage>
</organism>
<feature type="domain" description="Sigma-54 factor interaction" evidence="8">
    <location>
        <begin position="303"/>
        <end position="535"/>
    </location>
</feature>
<dbReference type="Proteomes" id="UP000238823">
    <property type="component" value="Unassembled WGS sequence"/>
</dbReference>
<keyword evidence="3" id="KW-0805">Transcription regulation</keyword>
<dbReference type="CDD" id="cd00009">
    <property type="entry name" value="AAA"/>
    <property type="match status" value="1"/>
</dbReference>
<dbReference type="EMBL" id="PVNL01000057">
    <property type="protein sequence ID" value="PRQ07355.1"/>
    <property type="molecule type" value="Genomic_DNA"/>
</dbReference>
<keyword evidence="6" id="KW-0804">Transcription</keyword>
<dbReference type="GO" id="GO:0043565">
    <property type="term" value="F:sequence-specific DNA binding"/>
    <property type="evidence" value="ECO:0007669"/>
    <property type="project" value="InterPro"/>
</dbReference>
<dbReference type="PROSITE" id="PS50006">
    <property type="entry name" value="FHA_DOMAIN"/>
    <property type="match status" value="1"/>
</dbReference>
<evidence type="ECO:0000256" key="5">
    <source>
        <dbReference type="ARBA" id="ARBA00023159"/>
    </source>
</evidence>
<evidence type="ECO:0000259" key="7">
    <source>
        <dbReference type="PROSITE" id="PS50006"/>
    </source>
</evidence>
<dbReference type="RefSeq" id="WP_106090059.1">
    <property type="nucleotide sequence ID" value="NZ_PVNL01000057.1"/>
</dbReference>
<sequence length="614" mass="67965">MPHLQYTAPDGKPTRLEIVRRLTTIGSSRDSDVIIDSPDVAPAHATLSHEPGRYRLESTARSNPFFVNGKKTRSLDLRHGELFVIGDRELTFSALDEVAGTQRTDAIHDETALQLAAMHKLQNFSRLLSEPADLDGLLDELIDQVVSLTHASKGFLVLAGASNPEDPTGYEIRVARNLEREPVDDPAALLSDDIISAVISSKKPQIISDALHDTRFQNSLSVINLKLSSVMCAPLLVRGELLGLIYVGNNDIIDLFTTEQLETLEVFASQAALFIKNATLLNELRTEKTELAERLENVKFGSIIGACPQMIEVYKRVEKVASTDITVLVTGETGTGKELIAHEIHDRSPRAKGPFVTVNCGAIPENLIESELFGHVKGAFTGAIATQIGKFQAADRGTIFLDEIGEMPLALQVKLLRVLQERQIQRVGDAKTVPIDVRVVAATNRELRREVDEGNFREDLYFRLNVIGVELPPLRQRGTDVLLVARYLVSRFTKEFGNRFDPQSCFDESAERAMINFSWPGNIRQLENHLKKAMVLAEGPRIGAADLDLDVPAGAASPEDVIPLAEARDNWQRAYIDKVLALNNGNRTKTARDLGVDPRTIFRHLEKLEKEKDS</sequence>
<evidence type="ECO:0000256" key="2">
    <source>
        <dbReference type="ARBA" id="ARBA00022840"/>
    </source>
</evidence>
<reference evidence="9 10" key="1">
    <citation type="submission" date="2018-03" db="EMBL/GenBank/DDBJ databases">
        <title>Draft Genome Sequences of the Obligatory Marine Myxobacteria Enhygromyxa salina SWB007.</title>
        <authorList>
            <person name="Poehlein A."/>
            <person name="Moghaddam J.A."/>
            <person name="Harms H."/>
            <person name="Alanjari M."/>
            <person name="Koenig G.M."/>
            <person name="Daniel R."/>
            <person name="Schaeberle T.F."/>
        </authorList>
    </citation>
    <scope>NUCLEOTIDE SEQUENCE [LARGE SCALE GENOMIC DNA]</scope>
    <source>
        <strain evidence="9 10">SWB007</strain>
    </source>
</reference>
<evidence type="ECO:0000313" key="10">
    <source>
        <dbReference type="Proteomes" id="UP000238823"/>
    </source>
</evidence>
<keyword evidence="5" id="KW-0010">Activator</keyword>
<evidence type="ECO:0000256" key="1">
    <source>
        <dbReference type="ARBA" id="ARBA00022741"/>
    </source>
</evidence>
<dbReference type="InterPro" id="IPR003593">
    <property type="entry name" value="AAA+_ATPase"/>
</dbReference>
<name>A0A2S9YQH5_9BACT</name>
<comment type="caution">
    <text evidence="9">The sequence shown here is derived from an EMBL/GenBank/DDBJ whole genome shotgun (WGS) entry which is preliminary data.</text>
</comment>
<dbReference type="InterPro" id="IPR009057">
    <property type="entry name" value="Homeodomain-like_sf"/>
</dbReference>
<feature type="domain" description="FHA" evidence="7">
    <location>
        <begin position="23"/>
        <end position="72"/>
    </location>
</feature>
<dbReference type="InterPro" id="IPR003018">
    <property type="entry name" value="GAF"/>
</dbReference>
<dbReference type="PROSITE" id="PS00688">
    <property type="entry name" value="SIGMA54_INTERACT_3"/>
    <property type="match status" value="1"/>
</dbReference>
<dbReference type="Gene3D" id="3.40.50.300">
    <property type="entry name" value="P-loop containing nucleotide triphosphate hydrolases"/>
    <property type="match status" value="1"/>
</dbReference>
<dbReference type="Gene3D" id="3.30.450.40">
    <property type="match status" value="1"/>
</dbReference>
<accession>A0A2S9YQH5</accession>
<dbReference type="Pfam" id="PF25601">
    <property type="entry name" value="AAA_lid_14"/>
    <property type="match status" value="1"/>
</dbReference>
<dbReference type="InterPro" id="IPR029016">
    <property type="entry name" value="GAF-like_dom_sf"/>
</dbReference>
<dbReference type="Gene3D" id="2.60.200.20">
    <property type="match status" value="1"/>
</dbReference>
<dbReference type="InterPro" id="IPR058031">
    <property type="entry name" value="AAA_lid_NorR"/>
</dbReference>
<dbReference type="Gene3D" id="1.10.8.60">
    <property type="match status" value="1"/>
</dbReference>
<dbReference type="OrthoDB" id="9802322at2"/>
<dbReference type="SUPFAM" id="SSF52540">
    <property type="entry name" value="P-loop containing nucleoside triphosphate hydrolases"/>
    <property type="match status" value="1"/>
</dbReference>
<dbReference type="Pfam" id="PF02954">
    <property type="entry name" value="HTH_8"/>
    <property type="match status" value="1"/>
</dbReference>
<dbReference type="PANTHER" id="PTHR32071">
    <property type="entry name" value="TRANSCRIPTIONAL REGULATORY PROTEIN"/>
    <property type="match status" value="1"/>
</dbReference>